<evidence type="ECO:0000259" key="5">
    <source>
        <dbReference type="PROSITE" id="PS50931"/>
    </source>
</evidence>
<dbReference type="PANTHER" id="PTHR30126">
    <property type="entry name" value="HTH-TYPE TRANSCRIPTIONAL REGULATOR"/>
    <property type="match status" value="1"/>
</dbReference>
<dbReference type="InterPro" id="IPR005119">
    <property type="entry name" value="LysR_subst-bd"/>
</dbReference>
<evidence type="ECO:0000256" key="4">
    <source>
        <dbReference type="ARBA" id="ARBA00023163"/>
    </source>
</evidence>
<protein>
    <submittedName>
        <fullName evidence="6">Transcriptional regulator CysB-like protein</fullName>
    </submittedName>
</protein>
<evidence type="ECO:0000313" key="6">
    <source>
        <dbReference type="EMBL" id="SAK39430.1"/>
    </source>
</evidence>
<dbReference type="GO" id="GO:0003700">
    <property type="term" value="F:DNA-binding transcription factor activity"/>
    <property type="evidence" value="ECO:0007669"/>
    <property type="project" value="InterPro"/>
</dbReference>
<dbReference type="InterPro" id="IPR037423">
    <property type="entry name" value="CysB_PBP2"/>
</dbReference>
<dbReference type="GO" id="GO:0000976">
    <property type="term" value="F:transcription cis-regulatory region binding"/>
    <property type="evidence" value="ECO:0007669"/>
    <property type="project" value="TreeGrafter"/>
</dbReference>
<feature type="domain" description="HTH lysR-type" evidence="5">
    <location>
        <begin position="1"/>
        <end position="59"/>
    </location>
</feature>
<dbReference type="Gene3D" id="1.10.10.10">
    <property type="entry name" value="Winged helix-like DNA-binding domain superfamily/Winged helix DNA-binding domain"/>
    <property type="match status" value="1"/>
</dbReference>
<proteinExistence type="inferred from homology"/>
<dbReference type="InterPro" id="IPR000847">
    <property type="entry name" value="LysR_HTH_N"/>
</dbReference>
<dbReference type="PANTHER" id="PTHR30126:SF6">
    <property type="entry name" value="HTH-TYPE TRANSCRIPTIONAL REGULATOR CYSB-RELATED"/>
    <property type="match status" value="1"/>
</dbReference>
<organism evidence="6 7">
    <name type="scientific">Caballeronia temeraria</name>
    <dbReference type="NCBI Taxonomy" id="1777137"/>
    <lineage>
        <taxon>Bacteria</taxon>
        <taxon>Pseudomonadati</taxon>
        <taxon>Pseudomonadota</taxon>
        <taxon>Betaproteobacteria</taxon>
        <taxon>Burkholderiales</taxon>
        <taxon>Burkholderiaceae</taxon>
        <taxon>Caballeronia</taxon>
    </lineage>
</organism>
<dbReference type="AlphaFoldDB" id="A0A157Z1I1"/>
<evidence type="ECO:0000256" key="3">
    <source>
        <dbReference type="ARBA" id="ARBA00023125"/>
    </source>
</evidence>
<dbReference type="STRING" id="1777137.AWB76_00065"/>
<keyword evidence="2" id="KW-0805">Transcription regulation</keyword>
<dbReference type="GO" id="GO:0019344">
    <property type="term" value="P:cysteine biosynthetic process"/>
    <property type="evidence" value="ECO:0007669"/>
    <property type="project" value="TreeGrafter"/>
</dbReference>
<keyword evidence="7" id="KW-1185">Reference proteome</keyword>
<keyword evidence="4" id="KW-0804">Transcription</keyword>
<evidence type="ECO:0000313" key="7">
    <source>
        <dbReference type="Proteomes" id="UP000054624"/>
    </source>
</evidence>
<dbReference type="PROSITE" id="PS50931">
    <property type="entry name" value="HTH_LYSR"/>
    <property type="match status" value="1"/>
</dbReference>
<dbReference type="RefSeq" id="WP_061158153.1">
    <property type="nucleotide sequence ID" value="NZ_FCOI02000001.1"/>
</dbReference>
<dbReference type="InterPro" id="IPR036390">
    <property type="entry name" value="WH_DNA-bd_sf"/>
</dbReference>
<reference evidence="7" key="1">
    <citation type="submission" date="2016-01" db="EMBL/GenBank/DDBJ databases">
        <authorList>
            <person name="Peeters Charlotte."/>
        </authorList>
    </citation>
    <scope>NUCLEOTIDE SEQUENCE [LARGE SCALE GENOMIC DNA]</scope>
</reference>
<name>A0A157Z1I1_9BURK</name>
<dbReference type="InterPro" id="IPR036388">
    <property type="entry name" value="WH-like_DNA-bd_sf"/>
</dbReference>
<dbReference type="SUPFAM" id="SSF53850">
    <property type="entry name" value="Periplasmic binding protein-like II"/>
    <property type="match status" value="1"/>
</dbReference>
<dbReference type="Pfam" id="PF03466">
    <property type="entry name" value="LysR_substrate"/>
    <property type="match status" value="1"/>
</dbReference>
<dbReference type="NCBIfam" id="NF009327">
    <property type="entry name" value="PRK12684.1"/>
    <property type="match status" value="1"/>
</dbReference>
<evidence type="ECO:0000256" key="1">
    <source>
        <dbReference type="ARBA" id="ARBA00009437"/>
    </source>
</evidence>
<dbReference type="PRINTS" id="PR00039">
    <property type="entry name" value="HTHLYSR"/>
</dbReference>
<dbReference type="Gene3D" id="3.40.190.10">
    <property type="entry name" value="Periplasmic binding protein-like II"/>
    <property type="match status" value="2"/>
</dbReference>
<dbReference type="EMBL" id="FCOI02000001">
    <property type="protein sequence ID" value="SAK39430.1"/>
    <property type="molecule type" value="Genomic_DNA"/>
</dbReference>
<gene>
    <name evidence="6" type="ORF">AWB76_00065</name>
</gene>
<evidence type="ECO:0000256" key="2">
    <source>
        <dbReference type="ARBA" id="ARBA00023015"/>
    </source>
</evidence>
<dbReference type="CDD" id="cd08413">
    <property type="entry name" value="PBP2_CysB_like"/>
    <property type="match status" value="1"/>
</dbReference>
<dbReference type="Proteomes" id="UP000054624">
    <property type="component" value="Unassembled WGS sequence"/>
</dbReference>
<keyword evidence="3" id="KW-0238">DNA-binding</keyword>
<dbReference type="OrthoDB" id="5297026at2"/>
<accession>A0A157Z1I1</accession>
<sequence>MNLHQFRFVREAVRQNFNLTEAAKALYTSQPGVSKAIIELEDELGVEIFTRHGKRVRSLTEPGRIILASVEKILQEVESLKRVGKDYAAQDQGNLVIAATHTQARYSLPSAIAEFKKRFPKVHLSILQGSPTQVAEMVIHDQADIAIATEAIANYKELVSLPCFQWQHLAVMLPDHPLLERKTLTLDDLAQYPIITYEASFAGRSKINQAFGLRNLTPDIVLEAIDADVIKTYVELGLGIGIMADIAFNPERDKHLRAMPVGHLFGTNVTRLALKQGAYLRSYVYTLVELLSPSLNRKLIEQALSGDHESYEL</sequence>
<dbReference type="Pfam" id="PF00126">
    <property type="entry name" value="HTH_1"/>
    <property type="match status" value="1"/>
</dbReference>
<comment type="similarity">
    <text evidence="1">Belongs to the LysR transcriptional regulatory family.</text>
</comment>
<dbReference type="SUPFAM" id="SSF46785">
    <property type="entry name" value="Winged helix' DNA-binding domain"/>
    <property type="match status" value="1"/>
</dbReference>